<organism evidence="1 2">
    <name type="scientific">Acacia crassicarpa</name>
    <name type="common">northern wattle</name>
    <dbReference type="NCBI Taxonomy" id="499986"/>
    <lineage>
        <taxon>Eukaryota</taxon>
        <taxon>Viridiplantae</taxon>
        <taxon>Streptophyta</taxon>
        <taxon>Embryophyta</taxon>
        <taxon>Tracheophyta</taxon>
        <taxon>Spermatophyta</taxon>
        <taxon>Magnoliopsida</taxon>
        <taxon>eudicotyledons</taxon>
        <taxon>Gunneridae</taxon>
        <taxon>Pentapetalae</taxon>
        <taxon>rosids</taxon>
        <taxon>fabids</taxon>
        <taxon>Fabales</taxon>
        <taxon>Fabaceae</taxon>
        <taxon>Caesalpinioideae</taxon>
        <taxon>mimosoid clade</taxon>
        <taxon>Acacieae</taxon>
        <taxon>Acacia</taxon>
    </lineage>
</organism>
<protein>
    <submittedName>
        <fullName evidence="1">Uncharacterized protein</fullName>
    </submittedName>
</protein>
<keyword evidence="2" id="KW-1185">Reference proteome</keyword>
<gene>
    <name evidence="1" type="ORF">QN277_011222</name>
</gene>
<evidence type="ECO:0000313" key="2">
    <source>
        <dbReference type="Proteomes" id="UP001293593"/>
    </source>
</evidence>
<comment type="caution">
    <text evidence="1">The sequence shown here is derived from an EMBL/GenBank/DDBJ whole genome shotgun (WGS) entry which is preliminary data.</text>
</comment>
<proteinExistence type="predicted"/>
<dbReference type="AlphaFoldDB" id="A0AAE1TB98"/>
<evidence type="ECO:0000313" key="1">
    <source>
        <dbReference type="EMBL" id="KAK4279437.1"/>
    </source>
</evidence>
<sequence>MLASYMVWWLLAGRSSETVNSTQLFIDKENGPKTVKDVKLVLEEYWKRTKRWGSARVHYVISLVESQQCREEGKE</sequence>
<dbReference type="Proteomes" id="UP001293593">
    <property type="component" value="Unassembled WGS sequence"/>
</dbReference>
<dbReference type="EMBL" id="JAWXYG010000002">
    <property type="protein sequence ID" value="KAK4279437.1"/>
    <property type="molecule type" value="Genomic_DNA"/>
</dbReference>
<name>A0AAE1TB98_9FABA</name>
<reference evidence="1" key="1">
    <citation type="submission" date="2023-10" db="EMBL/GenBank/DDBJ databases">
        <title>Chromosome-level genome of the transformable northern wattle, Acacia crassicarpa.</title>
        <authorList>
            <person name="Massaro I."/>
            <person name="Sinha N.R."/>
            <person name="Poethig S."/>
            <person name="Leichty A.R."/>
        </authorList>
    </citation>
    <scope>NUCLEOTIDE SEQUENCE</scope>
    <source>
        <strain evidence="1">Acra3RX</strain>
        <tissue evidence="1">Leaf</tissue>
    </source>
</reference>
<accession>A0AAE1TB98</accession>